<feature type="transmembrane region" description="Helical" evidence="3">
    <location>
        <begin position="1137"/>
        <end position="1158"/>
    </location>
</feature>
<organism evidence="4 5">
    <name type="scientific">Comamonas aquatica</name>
    <dbReference type="NCBI Taxonomy" id="225991"/>
    <lineage>
        <taxon>Bacteria</taxon>
        <taxon>Pseudomonadati</taxon>
        <taxon>Pseudomonadota</taxon>
        <taxon>Betaproteobacteria</taxon>
        <taxon>Burkholderiales</taxon>
        <taxon>Comamonadaceae</taxon>
        <taxon>Comamonas</taxon>
    </lineage>
</organism>
<keyword evidence="3" id="KW-1133">Transmembrane helix</keyword>
<evidence type="ECO:0000256" key="2">
    <source>
        <dbReference type="SAM" id="MobiDB-lite"/>
    </source>
</evidence>
<keyword evidence="4" id="KW-0067">ATP-binding</keyword>
<sequence length="1242" mass="139187">MAVNIRNASTNAASQQIAMLDLRAHTMAIGENGVGKSSFMRLIPLFYGATPERILRGTQKHNLISYTLPGSSSAVAFEYEREDEDDLRLAVMFAKPGVERPEFMIIDGGYKEMYFVDANGHFVDRDIFKDRLEAMGIEVSPRFELHEYRSVILYEHRHTKDARSLRPWAARHSLGPASLYGLDLIAVAMTSEKLLFRDFQSLVLERLNDSGYEGARNSNARQMRKDRKDVDSWLANAKHAQEVLGETARKKTIEEQVGKVNQIALELGSLRVACELSMSRRTQELDALDIELGVIKSALTELETTWKEGDERHAKAVTDAKQQHAEAKLALEEISRKENYFAEIGIQLIVNEADRQGEYTHQRQTAATEHKSLTERVNDVEQALQSTLATVEKNLQTRKEQIQRQRETTNKDYEDLVTVVEQERNAALQKFDSAGTDPAIAQITFDIDTHRHDIGVQEALSKSAGAPSQALAELQRAEEALTSTNAAVSEFTQLVEKNKRLVEVGEVRRTQSLDALNQAEAQLAKAESQHKNLQAQITPPEGSVLAALRAQPSELWANVAKVLDPEQLLRTDLVPRFDEGAGSSAADGNAEVDGVSVGRLQLNVAPIAHPQWATQDGARQQLAESLRQVEFLRSENSAAQIAARTVQAELDAASNALQRHEHELVRAKSNHSEANEALKRAKKHIDVEIQRVRAEHVEEVRKLRKTLDELSHQMISLKRDEQQRRASLSEQFAGRIGQFRIRRDQTLKRFTQENEAAEHAAEAQRKGANEAHAAALKGQGVDPAKVAKLQEQIATLDKKLLAIAQNAHHVQAWRQFELEVRPLKPQCEAQERASCEHFTAALQDQKHFVEETKKRRDELQKAENSKTGKRHATEQQLNDLRRLASQQLSPFRVQGLPYAGDDGYPTLSDTTKTRLDTLGTATQKLESATRDLCSKMRERVSEISVWLDRSQGDHRARVEQHGDAYLPHERSVDWGRAVVEWFEPLTHRQYHIALRQEMEGLFAAAESFVNHINNFEARVTELNGQFQRSLALATGFKRFDNLQIRISSTASSSPELKSLREMRDVNLSRTSSHRTTLAPNPQLPTSEEMDIVRVFRNHLPDTGALTVNLDEHVRLEFELMEMGKLIRIDNDRSMHGLSSTGLTVLITMMFLLSFLGIVRGSRSPVGMTWVLDEVGRVSPANMLQYLDVLAQQNVTAVCAAPSIDPALGALFGSSHLFEDDGSIGRAAAEDNDGMIAIEEAVQ</sequence>
<accession>A0AA42W3W9</accession>
<gene>
    <name evidence="4" type="ORF">N5J23_15050</name>
</gene>
<keyword evidence="1" id="KW-0175">Coiled coil</keyword>
<keyword evidence="3" id="KW-0472">Membrane</keyword>
<evidence type="ECO:0000256" key="1">
    <source>
        <dbReference type="SAM" id="Coils"/>
    </source>
</evidence>
<dbReference type="Proteomes" id="UP001161294">
    <property type="component" value="Unassembled WGS sequence"/>
</dbReference>
<proteinExistence type="predicted"/>
<dbReference type="RefSeq" id="WP_279852030.1">
    <property type="nucleotide sequence ID" value="NZ_JAOCIA010000037.1"/>
</dbReference>
<protein>
    <submittedName>
        <fullName evidence="4">ATP-binding protein</fullName>
    </submittedName>
</protein>
<dbReference type="InterPro" id="IPR021979">
    <property type="entry name" value="DUF3584"/>
</dbReference>
<evidence type="ECO:0000256" key="3">
    <source>
        <dbReference type="SAM" id="Phobius"/>
    </source>
</evidence>
<comment type="caution">
    <text evidence="4">The sequence shown here is derived from an EMBL/GenBank/DDBJ whole genome shotgun (WGS) entry which is preliminary data.</text>
</comment>
<dbReference type="AlphaFoldDB" id="A0AA42W3W9"/>
<feature type="coiled-coil region" evidence="1">
    <location>
        <begin position="615"/>
        <end position="720"/>
    </location>
</feature>
<dbReference type="SUPFAM" id="SSF52540">
    <property type="entry name" value="P-loop containing nucleoside triphosphate hydrolases"/>
    <property type="match status" value="1"/>
</dbReference>
<keyword evidence="4" id="KW-0547">Nucleotide-binding</keyword>
<dbReference type="EMBL" id="JAOCJW010000035">
    <property type="protein sequence ID" value="MDH2006846.1"/>
    <property type="molecule type" value="Genomic_DNA"/>
</dbReference>
<feature type="coiled-coil region" evidence="1">
    <location>
        <begin position="363"/>
        <end position="412"/>
    </location>
</feature>
<feature type="compositionally biased region" description="Basic and acidic residues" evidence="2">
    <location>
        <begin position="852"/>
        <end position="866"/>
    </location>
</feature>
<evidence type="ECO:0000313" key="4">
    <source>
        <dbReference type="EMBL" id="MDH2006846.1"/>
    </source>
</evidence>
<dbReference type="GO" id="GO:0005524">
    <property type="term" value="F:ATP binding"/>
    <property type="evidence" value="ECO:0007669"/>
    <property type="project" value="UniProtKB-KW"/>
</dbReference>
<feature type="region of interest" description="Disordered" evidence="2">
    <location>
        <begin position="852"/>
        <end position="874"/>
    </location>
</feature>
<reference evidence="4" key="1">
    <citation type="submission" date="2022-09" db="EMBL/GenBank/DDBJ databases">
        <title>Intensive care unit water sources are persistently colonized with multi-drug resistant bacteria and are the site of extensive horizontal gene transfer of antibiotic resistance genes.</title>
        <authorList>
            <person name="Diorio-Toth L."/>
        </authorList>
    </citation>
    <scope>NUCLEOTIDE SEQUENCE</scope>
    <source>
        <strain evidence="4">GD03686</strain>
    </source>
</reference>
<evidence type="ECO:0000313" key="5">
    <source>
        <dbReference type="Proteomes" id="UP001161294"/>
    </source>
</evidence>
<dbReference type="InterPro" id="IPR027417">
    <property type="entry name" value="P-loop_NTPase"/>
</dbReference>
<dbReference type="Pfam" id="PF12128">
    <property type="entry name" value="DUF3584"/>
    <property type="match status" value="1"/>
</dbReference>
<name>A0AA42W3W9_9BURK</name>
<feature type="coiled-coil region" evidence="1">
    <location>
        <begin position="509"/>
        <end position="536"/>
    </location>
</feature>
<keyword evidence="3" id="KW-0812">Transmembrane</keyword>